<accession>A0A6G1CJR0</accession>
<protein>
    <submittedName>
        <fullName evidence="1">Uncharacterized protein</fullName>
    </submittedName>
</protein>
<organism evidence="1 2">
    <name type="scientific">Oryza meyeriana var. granulata</name>
    <dbReference type="NCBI Taxonomy" id="110450"/>
    <lineage>
        <taxon>Eukaryota</taxon>
        <taxon>Viridiplantae</taxon>
        <taxon>Streptophyta</taxon>
        <taxon>Embryophyta</taxon>
        <taxon>Tracheophyta</taxon>
        <taxon>Spermatophyta</taxon>
        <taxon>Magnoliopsida</taxon>
        <taxon>Liliopsida</taxon>
        <taxon>Poales</taxon>
        <taxon>Poaceae</taxon>
        <taxon>BOP clade</taxon>
        <taxon>Oryzoideae</taxon>
        <taxon>Oryzeae</taxon>
        <taxon>Oryzinae</taxon>
        <taxon>Oryza</taxon>
        <taxon>Oryza meyeriana</taxon>
    </lineage>
</organism>
<sequence length="106" mass="11314">MGQKAWSFTQWSKAGVEASTACSRRSVGYCNTWRWQVTVQRLACARGLSRPTRRDGAKTARTMATTGQSCKDAHVGGCAGRVAFVLVGTTGKSQRGERSTAQPAGC</sequence>
<proteinExistence type="predicted"/>
<comment type="caution">
    <text evidence="1">The sequence shown here is derived from an EMBL/GenBank/DDBJ whole genome shotgun (WGS) entry which is preliminary data.</text>
</comment>
<dbReference type="AlphaFoldDB" id="A0A6G1CJR0"/>
<evidence type="ECO:0000313" key="2">
    <source>
        <dbReference type="Proteomes" id="UP000479710"/>
    </source>
</evidence>
<dbReference type="EMBL" id="SPHZ02000009">
    <property type="protein sequence ID" value="KAF0900321.1"/>
    <property type="molecule type" value="Genomic_DNA"/>
</dbReference>
<evidence type="ECO:0000313" key="1">
    <source>
        <dbReference type="EMBL" id="KAF0900321.1"/>
    </source>
</evidence>
<gene>
    <name evidence="1" type="ORF">E2562_030609</name>
</gene>
<dbReference type="Proteomes" id="UP000479710">
    <property type="component" value="Unassembled WGS sequence"/>
</dbReference>
<name>A0A6G1CJR0_9ORYZ</name>
<keyword evidence="2" id="KW-1185">Reference proteome</keyword>
<reference evidence="1 2" key="1">
    <citation type="submission" date="2019-11" db="EMBL/GenBank/DDBJ databases">
        <title>Whole genome sequence of Oryza granulata.</title>
        <authorList>
            <person name="Li W."/>
        </authorList>
    </citation>
    <scope>NUCLEOTIDE SEQUENCE [LARGE SCALE GENOMIC DNA]</scope>
    <source>
        <strain evidence="2">cv. Menghai</strain>
        <tissue evidence="1">Leaf</tissue>
    </source>
</reference>